<dbReference type="InterPro" id="IPR002629">
    <property type="entry name" value="Met_Synth_C/arc"/>
</dbReference>
<accession>X1PDE2</accession>
<dbReference type="GO" id="GO:0003871">
    <property type="term" value="F:5-methyltetrahydropteroyltriglutamate-homocysteine S-methyltransferase activity"/>
    <property type="evidence" value="ECO:0007669"/>
    <property type="project" value="InterPro"/>
</dbReference>
<dbReference type="EMBL" id="BARV01030060">
    <property type="protein sequence ID" value="GAI37025.1"/>
    <property type="molecule type" value="Genomic_DNA"/>
</dbReference>
<reference evidence="2" key="1">
    <citation type="journal article" date="2014" name="Front. Microbiol.">
        <title>High frequency of phylogenetically diverse reductive dehalogenase-homologous genes in deep subseafloor sedimentary metagenomes.</title>
        <authorList>
            <person name="Kawai M."/>
            <person name="Futagami T."/>
            <person name="Toyoda A."/>
            <person name="Takaki Y."/>
            <person name="Nishi S."/>
            <person name="Hori S."/>
            <person name="Arai W."/>
            <person name="Tsubouchi T."/>
            <person name="Morono Y."/>
            <person name="Uchiyama I."/>
            <person name="Ito T."/>
            <person name="Fujiyama A."/>
            <person name="Inagaki F."/>
            <person name="Takami H."/>
        </authorList>
    </citation>
    <scope>NUCLEOTIDE SEQUENCE</scope>
    <source>
        <strain evidence="2">Expedition CK06-06</strain>
    </source>
</reference>
<dbReference type="GO" id="GO:0009086">
    <property type="term" value="P:methionine biosynthetic process"/>
    <property type="evidence" value="ECO:0007669"/>
    <property type="project" value="InterPro"/>
</dbReference>
<organism evidence="2">
    <name type="scientific">marine sediment metagenome</name>
    <dbReference type="NCBI Taxonomy" id="412755"/>
    <lineage>
        <taxon>unclassified sequences</taxon>
        <taxon>metagenomes</taxon>
        <taxon>ecological metagenomes</taxon>
    </lineage>
</organism>
<dbReference type="SUPFAM" id="SSF51726">
    <property type="entry name" value="UROD/MetE-like"/>
    <property type="match status" value="1"/>
</dbReference>
<dbReference type="GO" id="GO:0008270">
    <property type="term" value="F:zinc ion binding"/>
    <property type="evidence" value="ECO:0007669"/>
    <property type="project" value="InterPro"/>
</dbReference>
<feature type="non-terminal residue" evidence="2">
    <location>
        <position position="137"/>
    </location>
</feature>
<feature type="domain" description="Cobalamin-independent methionine synthase MetE C-terminal/archaeal" evidence="1">
    <location>
        <begin position="6"/>
        <end position="135"/>
    </location>
</feature>
<proteinExistence type="predicted"/>
<dbReference type="Gene3D" id="3.20.20.210">
    <property type="match status" value="1"/>
</dbReference>
<comment type="caution">
    <text evidence="2">The sequence shown here is derived from an EMBL/GenBank/DDBJ whole genome shotgun (WGS) entry which is preliminary data.</text>
</comment>
<sequence length="137" mass="15464">MQKHVDMISIDEPFFSNVLPEYGQELLKVITKNISCPTRLHVCGDVSSIIPDLLEMPVDVLSHEFKASPQLFDAFKKYDVAKNICLGSVRSDDMRVESVEEIKGHMQKAQQIFGDKIVQLAPDCGQKLLPRDVAFMK</sequence>
<evidence type="ECO:0000259" key="1">
    <source>
        <dbReference type="Pfam" id="PF01717"/>
    </source>
</evidence>
<protein>
    <recommendedName>
        <fullName evidence="1">Cobalamin-independent methionine synthase MetE C-terminal/archaeal domain-containing protein</fullName>
    </recommendedName>
</protein>
<gene>
    <name evidence="2" type="ORF">S06H3_47805</name>
</gene>
<dbReference type="AlphaFoldDB" id="X1PDE2"/>
<evidence type="ECO:0000313" key="2">
    <source>
        <dbReference type="EMBL" id="GAI37025.1"/>
    </source>
</evidence>
<name>X1PDE2_9ZZZZ</name>
<dbReference type="Pfam" id="PF01717">
    <property type="entry name" value="Meth_synt_2"/>
    <property type="match status" value="1"/>
</dbReference>
<dbReference type="InterPro" id="IPR038071">
    <property type="entry name" value="UROD/MetE-like_sf"/>
</dbReference>